<dbReference type="Proteomes" id="UP001552299">
    <property type="component" value="Unassembled WGS sequence"/>
</dbReference>
<dbReference type="AlphaFoldDB" id="A0ABD0U6N3"/>
<name>A0ABD0U6N3_DENTH</name>
<comment type="caution">
    <text evidence="1">The sequence shown here is derived from an EMBL/GenBank/DDBJ whole genome shotgun (WGS) entry which is preliminary data.</text>
</comment>
<gene>
    <name evidence="1" type="ORF">M5K25_022628</name>
</gene>
<reference evidence="1 2" key="1">
    <citation type="journal article" date="2024" name="Plant Biotechnol. J.">
        <title>Dendrobium thyrsiflorum genome and its molecular insights into genes involved in important horticultural traits.</title>
        <authorList>
            <person name="Chen B."/>
            <person name="Wang J.Y."/>
            <person name="Zheng P.J."/>
            <person name="Li K.L."/>
            <person name="Liang Y.M."/>
            <person name="Chen X.F."/>
            <person name="Zhang C."/>
            <person name="Zhao X."/>
            <person name="He X."/>
            <person name="Zhang G.Q."/>
            <person name="Liu Z.J."/>
            <person name="Xu Q."/>
        </authorList>
    </citation>
    <scope>NUCLEOTIDE SEQUENCE [LARGE SCALE GENOMIC DNA]</scope>
    <source>
        <strain evidence="1">GZMU011</strain>
    </source>
</reference>
<evidence type="ECO:0000313" key="1">
    <source>
        <dbReference type="EMBL" id="KAL0908154.1"/>
    </source>
</evidence>
<keyword evidence="2" id="KW-1185">Reference proteome</keyword>
<proteinExistence type="predicted"/>
<accession>A0ABD0U6N3</accession>
<dbReference type="EMBL" id="JANQDX010000017">
    <property type="protein sequence ID" value="KAL0908154.1"/>
    <property type="molecule type" value="Genomic_DNA"/>
</dbReference>
<sequence length="89" mass="9870">MCSGSFQLDTVSSGSAAAARQRWADDWRSVSCSVSEEHNKNQDFMMFGFKACIAKLSCADLFVGNSLIHCTFVRFQSFVPIRLGIPLRS</sequence>
<evidence type="ECO:0000313" key="2">
    <source>
        <dbReference type="Proteomes" id="UP001552299"/>
    </source>
</evidence>
<organism evidence="1 2">
    <name type="scientific">Dendrobium thyrsiflorum</name>
    <name type="common">Pinecone-like raceme dendrobium</name>
    <name type="synonym">Orchid</name>
    <dbReference type="NCBI Taxonomy" id="117978"/>
    <lineage>
        <taxon>Eukaryota</taxon>
        <taxon>Viridiplantae</taxon>
        <taxon>Streptophyta</taxon>
        <taxon>Embryophyta</taxon>
        <taxon>Tracheophyta</taxon>
        <taxon>Spermatophyta</taxon>
        <taxon>Magnoliopsida</taxon>
        <taxon>Liliopsida</taxon>
        <taxon>Asparagales</taxon>
        <taxon>Orchidaceae</taxon>
        <taxon>Epidendroideae</taxon>
        <taxon>Malaxideae</taxon>
        <taxon>Dendrobiinae</taxon>
        <taxon>Dendrobium</taxon>
    </lineage>
</organism>
<protein>
    <submittedName>
        <fullName evidence="1">Uncharacterized protein</fullName>
    </submittedName>
</protein>